<dbReference type="SMART" id="SM00174">
    <property type="entry name" value="RHO"/>
    <property type="match status" value="1"/>
</dbReference>
<evidence type="ECO:0000313" key="8">
    <source>
        <dbReference type="Proteomes" id="UP000274429"/>
    </source>
</evidence>
<dbReference type="STRING" id="6205.A0A0R3WJP1"/>
<dbReference type="PROSITE" id="PS50222">
    <property type="entry name" value="EF_HAND_2"/>
    <property type="match status" value="1"/>
</dbReference>
<dbReference type="PANTHER" id="PTHR47977">
    <property type="entry name" value="RAS-RELATED PROTEIN RAB"/>
    <property type="match status" value="1"/>
</dbReference>
<proteinExistence type="predicted"/>
<dbReference type="SUPFAM" id="SSF47473">
    <property type="entry name" value="EF-hand"/>
    <property type="match status" value="1"/>
</dbReference>
<evidence type="ECO:0000256" key="3">
    <source>
        <dbReference type="ARBA" id="ARBA00023134"/>
    </source>
</evidence>
<feature type="coiled-coil region" evidence="4">
    <location>
        <begin position="285"/>
        <end position="333"/>
    </location>
</feature>
<dbReference type="InterPro" id="IPR018247">
    <property type="entry name" value="EF_Hand_1_Ca_BS"/>
</dbReference>
<keyword evidence="8" id="KW-1185">Reference proteome</keyword>
<evidence type="ECO:0000313" key="7">
    <source>
        <dbReference type="EMBL" id="VDM17150.1"/>
    </source>
</evidence>
<dbReference type="WBParaSite" id="TTAC_0000089901-mRNA-1">
    <property type="protein sequence ID" value="TTAC_0000089901-mRNA-1"/>
    <property type="gene ID" value="TTAC_0000089901"/>
</dbReference>
<dbReference type="Pfam" id="PF13499">
    <property type="entry name" value="EF-hand_7"/>
    <property type="match status" value="1"/>
</dbReference>
<dbReference type="InterPro" id="IPR027417">
    <property type="entry name" value="P-loop_NTPase"/>
</dbReference>
<keyword evidence="4" id="KW-0175">Coiled coil</keyword>
<dbReference type="PROSITE" id="PS00018">
    <property type="entry name" value="EF_HAND_1"/>
    <property type="match status" value="1"/>
</dbReference>
<dbReference type="Proteomes" id="UP000274429">
    <property type="component" value="Unassembled WGS sequence"/>
</dbReference>
<feature type="domain" description="EF-hand" evidence="6">
    <location>
        <begin position="40"/>
        <end position="75"/>
    </location>
</feature>
<sequence length="646" mass="73749">MAAQTRQELRDFLRSYDTNDSGSFDRDRWLHLCTSATINLPQESAADLFDRLDTDKDGLVTIDELLKSLSEWQKATSSGIDDAWEEGSGRPVDLGRFAEPRTRRPPLRVENRLGSFYTSSPTDTDKEFGKSVVEATRLSKTISDSYPELAASFNHLLESFKNDIMAKKSENADLEQSYQREKQARKDDLRRLEAELDSQIQTIEARLREELSKKYEAAYAEKVRQKELETQRFRETVNELKEQVQTNHRKQSSISGLRSLNPMTPGDDSVFGGRKVLKGKSQESVEESNLIEAELQREAKDLRKKLVEAQKQLRESEAELTQLRATVETQSSQLHIEKMKSSSYIEEKDILYGQIQKLRDALHEVQSKHALYLQGEFLERAPDLQGPPWQRDSGQWSGSNEYSDRPFTNMDPEMGSVTNWSNVDGFQAPDRIFRVVMVGESSVGKTCFMYRFCTGDFYYNARATVGVDFKTKNMAIDGNVYTIEIWDTAGQEKYHSLARQYFRKCDGAILMYDVSSRASFTGVREWVNMLEVSEHVIYLKESCGETFIPRILVGNKTDLRDGPENSAKPPASAFISTREGEYLARSDTFQTYKADFIETSVLNSINIDEVIVSLARAMKYRNDCQSSGIRITKKSKIKLPDCCIQT</sequence>
<dbReference type="EMBL" id="UYWX01000124">
    <property type="protein sequence ID" value="VDM17150.1"/>
    <property type="molecule type" value="Genomic_DNA"/>
</dbReference>
<keyword evidence="1" id="KW-0547">Nucleotide-binding</keyword>
<dbReference type="SMART" id="SM00173">
    <property type="entry name" value="RAS"/>
    <property type="match status" value="1"/>
</dbReference>
<organism evidence="9">
    <name type="scientific">Hydatigena taeniaeformis</name>
    <name type="common">Feline tapeworm</name>
    <name type="synonym">Taenia taeniaeformis</name>
    <dbReference type="NCBI Taxonomy" id="6205"/>
    <lineage>
        <taxon>Eukaryota</taxon>
        <taxon>Metazoa</taxon>
        <taxon>Spiralia</taxon>
        <taxon>Lophotrochozoa</taxon>
        <taxon>Platyhelminthes</taxon>
        <taxon>Cestoda</taxon>
        <taxon>Eucestoda</taxon>
        <taxon>Cyclophyllidea</taxon>
        <taxon>Taeniidae</taxon>
        <taxon>Hydatigera</taxon>
    </lineage>
</organism>
<dbReference type="Gene3D" id="3.40.50.300">
    <property type="entry name" value="P-loop containing nucleotide triphosphate hydrolases"/>
    <property type="match status" value="1"/>
</dbReference>
<dbReference type="Pfam" id="PF00071">
    <property type="entry name" value="Ras"/>
    <property type="match status" value="1"/>
</dbReference>
<protein>
    <submittedName>
        <fullName evidence="9">EF-hand domain-containing protein</fullName>
    </submittedName>
</protein>
<keyword evidence="2" id="KW-0106">Calcium</keyword>
<evidence type="ECO:0000259" key="6">
    <source>
        <dbReference type="PROSITE" id="PS50222"/>
    </source>
</evidence>
<dbReference type="FunFam" id="3.40.50.300:FF:001447">
    <property type="entry name" value="Ras-related protein Rab-1B"/>
    <property type="match status" value="1"/>
</dbReference>
<dbReference type="InterPro" id="IPR011992">
    <property type="entry name" value="EF-hand-dom_pair"/>
</dbReference>
<dbReference type="InterPro" id="IPR002048">
    <property type="entry name" value="EF_hand_dom"/>
</dbReference>
<dbReference type="InterPro" id="IPR005225">
    <property type="entry name" value="Small_GTP-bd"/>
</dbReference>
<evidence type="ECO:0000256" key="1">
    <source>
        <dbReference type="ARBA" id="ARBA00022741"/>
    </source>
</evidence>
<dbReference type="PROSITE" id="PS51419">
    <property type="entry name" value="RAB"/>
    <property type="match status" value="1"/>
</dbReference>
<evidence type="ECO:0000313" key="9">
    <source>
        <dbReference type="WBParaSite" id="TTAC_0000089901-mRNA-1"/>
    </source>
</evidence>
<feature type="compositionally biased region" description="Polar residues" evidence="5">
    <location>
        <begin position="252"/>
        <end position="262"/>
    </location>
</feature>
<gene>
    <name evidence="7" type="ORF">TTAC_LOCUS900</name>
</gene>
<dbReference type="Gene3D" id="1.10.238.10">
    <property type="entry name" value="EF-hand"/>
    <property type="match status" value="1"/>
</dbReference>
<dbReference type="CDD" id="cd00154">
    <property type="entry name" value="Rab"/>
    <property type="match status" value="1"/>
</dbReference>
<dbReference type="PROSITE" id="PS51421">
    <property type="entry name" value="RAS"/>
    <property type="match status" value="1"/>
</dbReference>
<dbReference type="NCBIfam" id="TIGR00231">
    <property type="entry name" value="small_GTP"/>
    <property type="match status" value="1"/>
</dbReference>
<dbReference type="GO" id="GO:0003924">
    <property type="term" value="F:GTPase activity"/>
    <property type="evidence" value="ECO:0007669"/>
    <property type="project" value="InterPro"/>
</dbReference>
<dbReference type="PROSITE" id="PS51420">
    <property type="entry name" value="RHO"/>
    <property type="match status" value="1"/>
</dbReference>
<dbReference type="OrthoDB" id="6279399at2759"/>
<name>A0A0R3WJP1_HYDTA</name>
<dbReference type="SMART" id="SM00175">
    <property type="entry name" value="RAB"/>
    <property type="match status" value="1"/>
</dbReference>
<dbReference type="SMART" id="SM00176">
    <property type="entry name" value="RAN"/>
    <property type="match status" value="1"/>
</dbReference>
<dbReference type="SUPFAM" id="SSF52540">
    <property type="entry name" value="P-loop containing nucleoside triphosphate hydrolases"/>
    <property type="match status" value="1"/>
</dbReference>
<accession>A0A0R3WJP1</accession>
<dbReference type="PRINTS" id="PR00449">
    <property type="entry name" value="RASTRNSFRMNG"/>
</dbReference>
<dbReference type="CDD" id="cd00051">
    <property type="entry name" value="EFh"/>
    <property type="match status" value="1"/>
</dbReference>
<dbReference type="InterPro" id="IPR050227">
    <property type="entry name" value="Rab"/>
</dbReference>
<reference evidence="9" key="1">
    <citation type="submission" date="2016-04" db="UniProtKB">
        <authorList>
            <consortium name="WormBaseParasite"/>
        </authorList>
    </citation>
    <scope>IDENTIFICATION</scope>
</reference>
<dbReference type="GO" id="GO:0005509">
    <property type="term" value="F:calcium ion binding"/>
    <property type="evidence" value="ECO:0007669"/>
    <property type="project" value="InterPro"/>
</dbReference>
<evidence type="ECO:0000256" key="5">
    <source>
        <dbReference type="SAM" id="MobiDB-lite"/>
    </source>
</evidence>
<evidence type="ECO:0000256" key="4">
    <source>
        <dbReference type="SAM" id="Coils"/>
    </source>
</evidence>
<feature type="region of interest" description="Disordered" evidence="5">
    <location>
        <begin position="241"/>
        <end position="274"/>
    </location>
</feature>
<dbReference type="GO" id="GO:0005525">
    <property type="term" value="F:GTP binding"/>
    <property type="evidence" value="ECO:0007669"/>
    <property type="project" value="UniProtKB-KW"/>
</dbReference>
<dbReference type="InterPro" id="IPR001806">
    <property type="entry name" value="Small_GTPase"/>
</dbReference>
<evidence type="ECO:0000256" key="2">
    <source>
        <dbReference type="ARBA" id="ARBA00022837"/>
    </source>
</evidence>
<reference evidence="7 8" key="2">
    <citation type="submission" date="2018-11" db="EMBL/GenBank/DDBJ databases">
        <authorList>
            <consortium name="Pathogen Informatics"/>
        </authorList>
    </citation>
    <scope>NUCLEOTIDE SEQUENCE [LARGE SCALE GENOMIC DNA]</scope>
</reference>
<dbReference type="AlphaFoldDB" id="A0A0R3WJP1"/>
<keyword evidence="3" id="KW-0342">GTP-binding</keyword>